<evidence type="ECO:0000313" key="3">
    <source>
        <dbReference type="Proteomes" id="UP000812287"/>
    </source>
</evidence>
<dbReference type="AlphaFoldDB" id="A0A9P8ATF0"/>
<evidence type="ECO:0000313" key="2">
    <source>
        <dbReference type="EMBL" id="KAG7445822.1"/>
    </source>
</evidence>
<protein>
    <submittedName>
        <fullName evidence="2">Uncharacterized protein</fullName>
    </submittedName>
</protein>
<dbReference type="GeneID" id="66099567"/>
<accession>A0A9P8ATF0</accession>
<sequence length="343" mass="38589">MPITLNPSNPNFTHDFAADIIRLSPGLSVTIMNFNVFAEFYEMLHRIFLFITSLLPLDLRCPDSPTSQRESTPKTSLGERLRNARWKKKRNNPVSMHTPHDHPQRSFGTLETHGQQGSDDLGPMSPSHPPSTVPEHQGQQPQSLAPASGTVPETPWTAHRWLMGPVLGHGDPIIQRQQHDWWHAAIQIHVDNEIYRENDLFGRYLRAREEEQQRREAGSTDSGTLVNTSTLDSPFQQPTPSSTKSDPWVGPADRVIYSDNVPRQEELDADELDDGCPLSYGTDTIADTDSIPYQGNGISADRGSIEGDSQHIDSTGDLKRFLDGPVAALFLQPRFYRNFRRYS</sequence>
<dbReference type="Proteomes" id="UP000812287">
    <property type="component" value="Unassembled WGS sequence"/>
</dbReference>
<feature type="region of interest" description="Disordered" evidence="1">
    <location>
        <begin position="63"/>
        <end position="155"/>
    </location>
</feature>
<gene>
    <name evidence="2" type="ORF">BT62DRAFT_1006851</name>
</gene>
<reference evidence="2" key="1">
    <citation type="submission" date="2020-11" db="EMBL/GenBank/DDBJ databases">
        <title>Adaptations for nitrogen fixation in a non-lichenized fungal sporocarp promotes dispersal by wood-feeding termites.</title>
        <authorList>
            <consortium name="DOE Joint Genome Institute"/>
            <person name="Koch R.A."/>
            <person name="Yoon G."/>
            <person name="Arayal U."/>
            <person name="Lail K."/>
            <person name="Amirebrahimi M."/>
            <person name="Labutti K."/>
            <person name="Lipzen A."/>
            <person name="Riley R."/>
            <person name="Barry K."/>
            <person name="Henrissat B."/>
            <person name="Grigoriev I.V."/>
            <person name="Herr J.R."/>
            <person name="Aime M.C."/>
        </authorList>
    </citation>
    <scope>NUCLEOTIDE SEQUENCE</scope>
    <source>
        <strain evidence="2">MCA 3950</strain>
    </source>
</reference>
<dbReference type="EMBL" id="MU250536">
    <property type="protein sequence ID" value="KAG7445822.1"/>
    <property type="molecule type" value="Genomic_DNA"/>
</dbReference>
<organism evidence="2 3">
    <name type="scientific">Guyanagaster necrorhizus</name>
    <dbReference type="NCBI Taxonomy" id="856835"/>
    <lineage>
        <taxon>Eukaryota</taxon>
        <taxon>Fungi</taxon>
        <taxon>Dikarya</taxon>
        <taxon>Basidiomycota</taxon>
        <taxon>Agaricomycotina</taxon>
        <taxon>Agaricomycetes</taxon>
        <taxon>Agaricomycetidae</taxon>
        <taxon>Agaricales</taxon>
        <taxon>Marasmiineae</taxon>
        <taxon>Physalacriaceae</taxon>
        <taxon>Guyanagaster</taxon>
    </lineage>
</organism>
<feature type="compositionally biased region" description="Polar residues" evidence="1">
    <location>
        <begin position="64"/>
        <end position="75"/>
    </location>
</feature>
<proteinExistence type="predicted"/>
<dbReference type="RefSeq" id="XP_043039322.1">
    <property type="nucleotide sequence ID" value="XM_043177280.1"/>
</dbReference>
<feature type="compositionally biased region" description="Polar residues" evidence="1">
    <location>
        <begin position="106"/>
        <end position="118"/>
    </location>
</feature>
<feature type="region of interest" description="Disordered" evidence="1">
    <location>
        <begin position="211"/>
        <end position="254"/>
    </location>
</feature>
<keyword evidence="3" id="KW-1185">Reference proteome</keyword>
<evidence type="ECO:0000256" key="1">
    <source>
        <dbReference type="SAM" id="MobiDB-lite"/>
    </source>
</evidence>
<feature type="compositionally biased region" description="Polar residues" evidence="1">
    <location>
        <begin position="219"/>
        <end position="245"/>
    </location>
</feature>
<comment type="caution">
    <text evidence="2">The sequence shown here is derived from an EMBL/GenBank/DDBJ whole genome shotgun (WGS) entry which is preliminary data.</text>
</comment>
<feature type="compositionally biased region" description="Polar residues" evidence="1">
    <location>
        <begin position="281"/>
        <end position="297"/>
    </location>
</feature>
<name>A0A9P8ATF0_9AGAR</name>
<feature type="region of interest" description="Disordered" evidence="1">
    <location>
        <begin position="268"/>
        <end position="308"/>
    </location>
</feature>